<dbReference type="InterPro" id="IPR045042">
    <property type="entry name" value="YnaI-like"/>
</dbReference>
<dbReference type="STRING" id="1122209.SAMN02745752_00458"/>
<keyword evidence="5 7" id="KW-1133">Transmembrane helix</keyword>
<dbReference type="InterPro" id="IPR049278">
    <property type="entry name" value="MS_channel_C"/>
</dbReference>
<dbReference type="RefSeq" id="WP_245770371.1">
    <property type="nucleotide sequence ID" value="NZ_FPJW01000001.1"/>
</dbReference>
<proteinExistence type="inferred from homology"/>
<keyword evidence="12" id="KW-1185">Reference proteome</keyword>
<comment type="similarity">
    <text evidence="2">Belongs to the MscS (TC 1.A.23) family.</text>
</comment>
<dbReference type="InterPro" id="IPR006686">
    <property type="entry name" value="MscS_channel_CS"/>
</dbReference>
<keyword evidence="4 7" id="KW-0812">Transmembrane</keyword>
<dbReference type="GO" id="GO:0005886">
    <property type="term" value="C:plasma membrane"/>
    <property type="evidence" value="ECO:0007669"/>
    <property type="project" value="UniProtKB-SubCell"/>
</dbReference>
<evidence type="ECO:0000259" key="9">
    <source>
        <dbReference type="Pfam" id="PF21082"/>
    </source>
</evidence>
<dbReference type="SUPFAM" id="SSF82861">
    <property type="entry name" value="Mechanosensitive channel protein MscS (YggB), transmembrane region"/>
    <property type="match status" value="1"/>
</dbReference>
<organism evidence="11 12">
    <name type="scientific">Marinospirillum alkaliphilum DSM 21637</name>
    <dbReference type="NCBI Taxonomy" id="1122209"/>
    <lineage>
        <taxon>Bacteria</taxon>
        <taxon>Pseudomonadati</taxon>
        <taxon>Pseudomonadota</taxon>
        <taxon>Gammaproteobacteria</taxon>
        <taxon>Oceanospirillales</taxon>
        <taxon>Oceanospirillaceae</taxon>
        <taxon>Marinospirillum</taxon>
    </lineage>
</organism>
<evidence type="ECO:0000256" key="5">
    <source>
        <dbReference type="ARBA" id="ARBA00022989"/>
    </source>
</evidence>
<feature type="transmembrane region" description="Helical" evidence="7">
    <location>
        <begin position="20"/>
        <end position="39"/>
    </location>
</feature>
<dbReference type="AlphaFoldDB" id="A0A1K1U514"/>
<dbReference type="PANTHER" id="PTHR43634">
    <property type="entry name" value="OW CONDUCTANCE MECHANOSENSITIVE CHANNEL"/>
    <property type="match status" value="1"/>
</dbReference>
<dbReference type="InterPro" id="IPR023408">
    <property type="entry name" value="MscS_beta-dom_sf"/>
</dbReference>
<evidence type="ECO:0000256" key="1">
    <source>
        <dbReference type="ARBA" id="ARBA00004651"/>
    </source>
</evidence>
<dbReference type="SUPFAM" id="SSF50182">
    <property type="entry name" value="Sm-like ribonucleoproteins"/>
    <property type="match status" value="1"/>
</dbReference>
<feature type="domain" description="Mechanosensitive ion channel MscS C-terminal" evidence="9">
    <location>
        <begin position="264"/>
        <end position="349"/>
    </location>
</feature>
<dbReference type="PANTHER" id="PTHR43634:SF2">
    <property type="entry name" value="LOW CONDUCTANCE MECHANOSENSITIVE CHANNEL YNAI"/>
    <property type="match status" value="1"/>
</dbReference>
<gene>
    <name evidence="11" type="ORF">SAMN02745752_00458</name>
</gene>
<evidence type="ECO:0000256" key="6">
    <source>
        <dbReference type="ARBA" id="ARBA00023136"/>
    </source>
</evidence>
<protein>
    <submittedName>
        <fullName evidence="11">MscS family membrane protein</fullName>
    </submittedName>
</protein>
<evidence type="ECO:0000256" key="4">
    <source>
        <dbReference type="ARBA" id="ARBA00022692"/>
    </source>
</evidence>
<evidence type="ECO:0000313" key="11">
    <source>
        <dbReference type="EMBL" id="SFX07959.1"/>
    </source>
</evidence>
<dbReference type="Gene3D" id="1.10.287.1260">
    <property type="match status" value="1"/>
</dbReference>
<dbReference type="InterPro" id="IPR011014">
    <property type="entry name" value="MscS_channel_TM-2"/>
</dbReference>
<evidence type="ECO:0000256" key="7">
    <source>
        <dbReference type="SAM" id="Phobius"/>
    </source>
</evidence>
<dbReference type="SUPFAM" id="SSF82689">
    <property type="entry name" value="Mechanosensitive channel protein MscS (YggB), C-terminal domain"/>
    <property type="match status" value="1"/>
</dbReference>
<dbReference type="InterPro" id="IPR049142">
    <property type="entry name" value="MS_channel_1st"/>
</dbReference>
<dbReference type="Gene3D" id="3.30.70.100">
    <property type="match status" value="1"/>
</dbReference>
<keyword evidence="6 7" id="KW-0472">Membrane</keyword>
<dbReference type="EMBL" id="FPJW01000001">
    <property type="protein sequence ID" value="SFX07959.1"/>
    <property type="molecule type" value="Genomic_DNA"/>
</dbReference>
<dbReference type="InterPro" id="IPR010920">
    <property type="entry name" value="LSM_dom_sf"/>
</dbReference>
<feature type="domain" description="Mechanosensitive ion channel MscS" evidence="8">
    <location>
        <begin position="186"/>
        <end position="255"/>
    </location>
</feature>
<name>A0A1K1U514_9GAMM</name>
<dbReference type="Pfam" id="PF21088">
    <property type="entry name" value="MS_channel_1st"/>
    <property type="match status" value="1"/>
</dbReference>
<evidence type="ECO:0000259" key="10">
    <source>
        <dbReference type="Pfam" id="PF21088"/>
    </source>
</evidence>
<dbReference type="InterPro" id="IPR011066">
    <property type="entry name" value="MscS_channel_C_sf"/>
</dbReference>
<reference evidence="11 12" key="1">
    <citation type="submission" date="2016-11" db="EMBL/GenBank/DDBJ databases">
        <authorList>
            <person name="Jaros S."/>
            <person name="Januszkiewicz K."/>
            <person name="Wedrychowicz H."/>
        </authorList>
    </citation>
    <scope>NUCLEOTIDE SEQUENCE [LARGE SCALE GENOMIC DNA]</scope>
    <source>
        <strain evidence="11 12">DSM 21637</strain>
    </source>
</reference>
<feature type="domain" description="Mechanosensitive ion channel transmembrane helices 2/3" evidence="10">
    <location>
        <begin position="144"/>
        <end position="184"/>
    </location>
</feature>
<comment type="subcellular location">
    <subcellularLocation>
        <location evidence="1">Cell membrane</location>
        <topology evidence="1">Multi-pass membrane protein</topology>
    </subcellularLocation>
</comment>
<evidence type="ECO:0000256" key="2">
    <source>
        <dbReference type="ARBA" id="ARBA00008017"/>
    </source>
</evidence>
<evidence type="ECO:0000256" key="3">
    <source>
        <dbReference type="ARBA" id="ARBA00022475"/>
    </source>
</evidence>
<sequence>MIDFLENVSSAGGIIPREYAWIIQVFIVVFVALLANYFARRFFDKLEIRFNATRNHWDDLLLDAGRKPAAIFIWVQGLLWALDIVRANSDVDLFEVVDPLRRITVVVLLTWFVVRFISGLESRLVRPGMLRRPMDVTTAQAIGKLLKATSLITAALVLLQSLGFSVAGVLAFGGIGGIAIGFAARDLLANFFGALMLYFDRPFAVGDWIRSPDREIEGTVEEIGWRLTRIRTFDQRPLYVPNSIFANIAVENPSRMFNRRIFETIGIRYQDADKMAGIIQQVHNYLKNHPELETDARTLIVNFNTYAASSLDFFIYTFTKTTNWVEFHRIKQEVLLKVFEIIREAGADIAFPTRTLHVADPVLLETAAPPVSNLPRAES</sequence>
<keyword evidence="3" id="KW-1003">Cell membrane</keyword>
<evidence type="ECO:0000313" key="12">
    <source>
        <dbReference type="Proteomes" id="UP000182350"/>
    </source>
</evidence>
<dbReference type="PROSITE" id="PS01246">
    <property type="entry name" value="UPF0003"/>
    <property type="match status" value="1"/>
</dbReference>
<dbReference type="Pfam" id="PF21082">
    <property type="entry name" value="MS_channel_3rd"/>
    <property type="match status" value="1"/>
</dbReference>
<accession>A0A1K1U514</accession>
<dbReference type="GO" id="GO:0008381">
    <property type="term" value="F:mechanosensitive monoatomic ion channel activity"/>
    <property type="evidence" value="ECO:0007669"/>
    <property type="project" value="UniProtKB-ARBA"/>
</dbReference>
<dbReference type="Pfam" id="PF00924">
    <property type="entry name" value="MS_channel_2nd"/>
    <property type="match status" value="1"/>
</dbReference>
<dbReference type="Gene3D" id="2.30.30.60">
    <property type="match status" value="1"/>
</dbReference>
<dbReference type="InterPro" id="IPR006685">
    <property type="entry name" value="MscS_channel_2nd"/>
</dbReference>
<dbReference type="Proteomes" id="UP000182350">
    <property type="component" value="Unassembled WGS sequence"/>
</dbReference>
<feature type="transmembrane region" description="Helical" evidence="7">
    <location>
        <begin position="165"/>
        <end position="184"/>
    </location>
</feature>
<evidence type="ECO:0000259" key="8">
    <source>
        <dbReference type="Pfam" id="PF00924"/>
    </source>
</evidence>